<dbReference type="AlphaFoldDB" id="A0A9W6LM67"/>
<evidence type="ECO:0000313" key="3">
    <source>
        <dbReference type="Proteomes" id="UP001144471"/>
    </source>
</evidence>
<dbReference type="Pfam" id="PF08984">
    <property type="entry name" value="DUF1858"/>
    <property type="match status" value="1"/>
</dbReference>
<proteinExistence type="predicted"/>
<evidence type="ECO:0000259" key="1">
    <source>
        <dbReference type="Pfam" id="PF08984"/>
    </source>
</evidence>
<dbReference type="Gene3D" id="1.10.3910.10">
    <property type="entry name" value="SP0561-like"/>
    <property type="match status" value="1"/>
</dbReference>
<dbReference type="RefSeq" id="WP_281833742.1">
    <property type="nucleotide sequence ID" value="NZ_BSDY01000003.1"/>
</dbReference>
<reference evidence="2" key="1">
    <citation type="submission" date="2022-12" db="EMBL/GenBank/DDBJ databases">
        <title>Reference genome sequencing for broad-spectrum identification of bacterial and archaeal isolates by mass spectrometry.</title>
        <authorList>
            <person name="Sekiguchi Y."/>
            <person name="Tourlousse D.M."/>
        </authorList>
    </citation>
    <scope>NUCLEOTIDE SEQUENCE</scope>
    <source>
        <strain evidence="2">10succ1</strain>
    </source>
</reference>
<dbReference type="Proteomes" id="UP001144471">
    <property type="component" value="Unassembled WGS sequence"/>
</dbReference>
<protein>
    <recommendedName>
        <fullName evidence="1">DUF1858 domain-containing protein</fullName>
    </recommendedName>
</protein>
<gene>
    <name evidence="2" type="ORF">PM10SUCC1_08660</name>
</gene>
<feature type="domain" description="DUF1858" evidence="1">
    <location>
        <begin position="8"/>
        <end position="58"/>
    </location>
</feature>
<comment type="caution">
    <text evidence="2">The sequence shown here is derived from an EMBL/GenBank/DDBJ whole genome shotgun (WGS) entry which is preliminary data.</text>
</comment>
<accession>A0A9W6LM67</accession>
<dbReference type="SUPFAM" id="SSF140683">
    <property type="entry name" value="SP0561-like"/>
    <property type="match status" value="1"/>
</dbReference>
<evidence type="ECO:0000313" key="2">
    <source>
        <dbReference type="EMBL" id="GLI55352.1"/>
    </source>
</evidence>
<dbReference type="EMBL" id="BSDY01000003">
    <property type="protein sequence ID" value="GLI55352.1"/>
    <property type="molecule type" value="Genomic_DNA"/>
</dbReference>
<sequence>MIDENLLLEMNVQKIFKKYPFILEIFGNYGLKCRGCPFAEKVSLKEALKSSGLPSEEITQEIVRYLEDRSER</sequence>
<name>A0A9W6LM67_9FUSO</name>
<dbReference type="InterPro" id="IPR015077">
    <property type="entry name" value="DUF1858"/>
</dbReference>
<keyword evidence="3" id="KW-1185">Reference proteome</keyword>
<organism evidence="2 3">
    <name type="scientific">Propionigenium maris DSM 9537</name>
    <dbReference type="NCBI Taxonomy" id="1123000"/>
    <lineage>
        <taxon>Bacteria</taxon>
        <taxon>Fusobacteriati</taxon>
        <taxon>Fusobacteriota</taxon>
        <taxon>Fusobacteriia</taxon>
        <taxon>Fusobacteriales</taxon>
        <taxon>Fusobacteriaceae</taxon>
        <taxon>Propionigenium</taxon>
    </lineage>
</organism>
<dbReference type="InterPro" id="IPR038062">
    <property type="entry name" value="ScdA-like_N_sf"/>
</dbReference>